<name>A0A0W0GCC3_MONRR</name>
<evidence type="ECO:0000313" key="2">
    <source>
        <dbReference type="EMBL" id="KTB46187.1"/>
    </source>
</evidence>
<feature type="region of interest" description="Disordered" evidence="1">
    <location>
        <begin position="527"/>
        <end position="549"/>
    </location>
</feature>
<evidence type="ECO:0000313" key="3">
    <source>
        <dbReference type="Proteomes" id="UP000054988"/>
    </source>
</evidence>
<organism evidence="2 3">
    <name type="scientific">Moniliophthora roreri</name>
    <name type="common">Frosty pod rot fungus</name>
    <name type="synonym">Monilia roreri</name>
    <dbReference type="NCBI Taxonomy" id="221103"/>
    <lineage>
        <taxon>Eukaryota</taxon>
        <taxon>Fungi</taxon>
        <taxon>Dikarya</taxon>
        <taxon>Basidiomycota</taxon>
        <taxon>Agaricomycotina</taxon>
        <taxon>Agaricomycetes</taxon>
        <taxon>Agaricomycetidae</taxon>
        <taxon>Agaricales</taxon>
        <taxon>Marasmiineae</taxon>
        <taxon>Marasmiaceae</taxon>
        <taxon>Moniliophthora</taxon>
    </lineage>
</organism>
<gene>
    <name evidence="2" type="ORF">WG66_1235</name>
</gene>
<proteinExistence type="predicted"/>
<reference evidence="2 3" key="1">
    <citation type="submission" date="2015-12" db="EMBL/GenBank/DDBJ databases">
        <title>Draft genome sequence of Moniliophthora roreri, the causal agent of frosty pod rot of cacao.</title>
        <authorList>
            <person name="Aime M.C."/>
            <person name="Diaz-Valderrama J.R."/>
            <person name="Kijpornyongpan T."/>
            <person name="Phillips-Mora W."/>
        </authorList>
    </citation>
    <scope>NUCLEOTIDE SEQUENCE [LARGE SCALE GENOMIC DNA]</scope>
    <source>
        <strain evidence="2 3">MCA 2952</strain>
    </source>
</reference>
<feature type="compositionally biased region" description="Polar residues" evidence="1">
    <location>
        <begin position="531"/>
        <end position="549"/>
    </location>
</feature>
<comment type="caution">
    <text evidence="2">The sequence shown here is derived from an EMBL/GenBank/DDBJ whole genome shotgun (WGS) entry which is preliminary data.</text>
</comment>
<sequence>MYVATFFSSIYIDYSTHRNSTTLKVITSSRTNSWPGQAALTSLVQKTHTHPSVYTQTLILYLRSTSSPEQRLDAILSSSPDRPSATAELDWLYRQILGDCDDIVTILLILLMILEKGEDMSSNPLIVKDLKWMPSTLPVSLHPVLYVPEIRTFTLEHVQIRHTSFAEFLQNIERSREFFVSPVLEDRKLKAHLLSEFIRIRAAHSLPQWWPDPNNAGSPQARLDTVLDKPPTQYELHLLYKHVLDDSEDVQTTSRILQLVLECGPDIDSNVISQVLKLEKEVVSVTLRRLNPVLQVPQAPDRPISISHPSFSEFLQNAEHSEEHHVSPLPPATKIEAYLRFHLERIRRANMSPAWWPGAKAVLQLVKSARGQNIYAHLVVRHLKSPFPDFYPAKSLDAILREGPSVTTQDSHPELDHLYHHTLRSRIGGSMSQTTDDVLRILLLIILLGDEPSPVIIGERLGMTAETVCSLLWSSLHDVVVLVSYWPDGMPKPIHFFDPTFPLFLVDRERSKELFVGEGSRIYEEVMRPKATQSSSEQPGGSRGTSNESLKTAIKKYTYVSYV</sequence>
<dbReference type="Proteomes" id="UP000054988">
    <property type="component" value="Unassembled WGS sequence"/>
</dbReference>
<protein>
    <submittedName>
        <fullName evidence="2">Uncharacterized protein</fullName>
    </submittedName>
</protein>
<dbReference type="EMBL" id="LATX01000459">
    <property type="protein sequence ID" value="KTB46187.1"/>
    <property type="molecule type" value="Genomic_DNA"/>
</dbReference>
<evidence type="ECO:0000256" key="1">
    <source>
        <dbReference type="SAM" id="MobiDB-lite"/>
    </source>
</evidence>
<accession>A0A0W0GCC3</accession>
<dbReference type="AlphaFoldDB" id="A0A0W0GCC3"/>